<dbReference type="OrthoDB" id="1931679at2"/>
<dbReference type="PATRIC" id="fig|272562.8.peg.2301"/>
<dbReference type="Proteomes" id="UP000000814">
    <property type="component" value="Chromosome"/>
</dbReference>
<dbReference type="RefSeq" id="WP_010965398.1">
    <property type="nucleotide sequence ID" value="NC_003030.1"/>
</dbReference>
<sequence length="242" mass="29250">MKEFKEIYAVNYDCVEKTYLNMLNKITMEDIKTTDKFFDLKSRKTYVVIEGEEIYIKFFEFPKVCDNKLSYMINHELKFLYHGEKRLIFSYRKLEEKSGKVKVIVFFINTDNLRHMDKDMENKNLKAVKMIQFCFIEYYKKIIKDKNFIICFSYKKDVYTIVIKDDYIYANGVYCRKNRKLYSLKVYMENFITNNVDKKCFRSAYVVNGITDDEEIFKLLKTNFKVCRLEPISKSKLIKLIV</sequence>
<dbReference type="KEGG" id="cac:CA_C2098"/>
<reference evidence="1 2" key="1">
    <citation type="journal article" date="2001" name="J. Bacteriol.">
        <title>Genome sequence and comparative analysis of the solvent-producing bacterium Clostridium acetobutylicum.</title>
        <authorList>
            <person name="Nolling J."/>
            <person name="Breton G."/>
            <person name="Omelchenko M.V."/>
            <person name="Makarova K.S."/>
            <person name="Zeng Q."/>
            <person name="Gibson R."/>
            <person name="Lee H.M."/>
            <person name="Dubois J."/>
            <person name="Qiu D."/>
            <person name="Hitti J."/>
            <person name="Wolf Y.I."/>
            <person name="Tatusov R.L."/>
            <person name="Sabathe F."/>
            <person name="Doucette-Stamm L."/>
            <person name="Soucaille P."/>
            <person name="Daly M.J."/>
            <person name="Bennett G.N."/>
            <person name="Koonin E.V."/>
            <person name="Smith D.R."/>
        </authorList>
    </citation>
    <scope>NUCLEOTIDE SEQUENCE [LARGE SCALE GENOMIC DNA]</scope>
    <source>
        <strain evidence="2">ATCC 824 / DSM 792 / JCM 1419 / LMG 5710 / VKM B-1787</strain>
    </source>
</reference>
<protein>
    <submittedName>
        <fullName evidence="1">Uncharacterized protein</fullName>
    </submittedName>
</protein>
<dbReference type="HOGENOM" id="CLU_096019_0_0_9"/>
<gene>
    <name evidence="1" type="ordered locus">CA_C2098</name>
</gene>
<dbReference type="AlphaFoldDB" id="Q97HB4"/>
<keyword evidence="2" id="KW-1185">Reference proteome</keyword>
<dbReference type="STRING" id="272562.CA_C2098"/>
<dbReference type="EMBL" id="AE001437">
    <property type="protein sequence ID" value="AAK80057.1"/>
    <property type="molecule type" value="Genomic_DNA"/>
</dbReference>
<organism evidence="1 2">
    <name type="scientific">Clostridium acetobutylicum (strain ATCC 824 / DSM 792 / JCM 1419 / IAM 19013 / LMG 5710 / NBRC 13948 / NRRL B-527 / VKM B-1787 / 2291 / W)</name>
    <dbReference type="NCBI Taxonomy" id="272562"/>
    <lineage>
        <taxon>Bacteria</taxon>
        <taxon>Bacillati</taxon>
        <taxon>Bacillota</taxon>
        <taxon>Clostridia</taxon>
        <taxon>Eubacteriales</taxon>
        <taxon>Clostridiaceae</taxon>
        <taxon>Clostridium</taxon>
    </lineage>
</organism>
<evidence type="ECO:0000313" key="2">
    <source>
        <dbReference type="Proteomes" id="UP000000814"/>
    </source>
</evidence>
<evidence type="ECO:0000313" key="1">
    <source>
        <dbReference type="EMBL" id="AAK80057.1"/>
    </source>
</evidence>
<dbReference type="eggNOG" id="ENOG502ZH0N">
    <property type="taxonomic scope" value="Bacteria"/>
</dbReference>
<proteinExistence type="predicted"/>
<dbReference type="PIR" id="F97158">
    <property type="entry name" value="F97158"/>
</dbReference>
<accession>Q97HB4</accession>
<name>Q97HB4_CLOAB</name>